<dbReference type="InterPro" id="IPR001638">
    <property type="entry name" value="Solute-binding_3/MltF_N"/>
</dbReference>
<reference evidence="6" key="1">
    <citation type="submission" date="2018-06" db="EMBL/GenBank/DDBJ databases">
        <authorList>
            <person name="Zhirakovskaya E."/>
        </authorList>
    </citation>
    <scope>NUCLEOTIDE SEQUENCE</scope>
</reference>
<evidence type="ECO:0000259" key="5">
    <source>
        <dbReference type="SMART" id="SM00062"/>
    </source>
</evidence>
<dbReference type="InterPro" id="IPR051455">
    <property type="entry name" value="Bact_solute-bind_prot3"/>
</dbReference>
<comment type="similarity">
    <text evidence="1">Belongs to the bacterial solute-binding protein 3 family.</text>
</comment>
<keyword evidence="3" id="KW-0732">Signal</keyword>
<evidence type="ECO:0000256" key="3">
    <source>
        <dbReference type="ARBA" id="ARBA00022729"/>
    </source>
</evidence>
<organism evidence="6">
    <name type="scientific">hydrothermal vent metagenome</name>
    <dbReference type="NCBI Taxonomy" id="652676"/>
    <lineage>
        <taxon>unclassified sequences</taxon>
        <taxon>metagenomes</taxon>
        <taxon>ecological metagenomes</taxon>
    </lineage>
</organism>
<dbReference type="SUPFAM" id="SSF53850">
    <property type="entry name" value="Periplasmic binding protein-like II"/>
    <property type="match status" value="1"/>
</dbReference>
<evidence type="ECO:0000256" key="1">
    <source>
        <dbReference type="ARBA" id="ARBA00010333"/>
    </source>
</evidence>
<sequence>MLQIFASFVVRICGMLGNYFSSLLLIVRSVKIPGARLHTVFGNKPVTGILFMLFTVIFSVPVQSQTLETVRERGFLVCAATGSLDGFSKENEDGVWTGFDVDICRAIAAATLGDPDLVEFRMLAGDGRFAQLQSGEIDVLSRNASWTMSRDTTFDVRYLTTSFFDGQSFMVRQDKGFVSAFELTDISVCVANSSDDLANMRDFFFTNQAVYTELVYEDFQDLVVAYSRGLCDAITAPASFLQAVRRSLPDPGMHRILPEYISKTPFGPTVRYGDEQWADIVRWTIFTLISAEEVGVSSLNLESMLSVRTPAIRRLLGLEEDFGVELDLDPNWMRNVIQAVGNYRELFERHFGPQTGAAMLRGPNALWSQGGLLYAPPVR</sequence>
<dbReference type="SMART" id="SM00062">
    <property type="entry name" value="PBPb"/>
    <property type="match status" value="1"/>
</dbReference>
<evidence type="ECO:0000313" key="6">
    <source>
        <dbReference type="EMBL" id="VAW13901.1"/>
    </source>
</evidence>
<accession>A0A3B0T576</accession>
<dbReference type="PANTHER" id="PTHR30085">
    <property type="entry name" value="AMINO ACID ABC TRANSPORTER PERMEASE"/>
    <property type="match status" value="1"/>
</dbReference>
<feature type="transmembrane region" description="Helical" evidence="4">
    <location>
        <begin position="6"/>
        <end position="26"/>
    </location>
</feature>
<gene>
    <name evidence="6" type="ORF">MNBD_ALPHA11-1059</name>
</gene>
<proteinExistence type="inferred from homology"/>
<dbReference type="AlphaFoldDB" id="A0A3B0T576"/>
<dbReference type="EMBL" id="UOEQ01000026">
    <property type="protein sequence ID" value="VAW13901.1"/>
    <property type="molecule type" value="Genomic_DNA"/>
</dbReference>
<keyword evidence="4" id="KW-1133">Transmembrane helix</keyword>
<feature type="transmembrane region" description="Helical" evidence="4">
    <location>
        <begin position="46"/>
        <end position="62"/>
    </location>
</feature>
<keyword evidence="2" id="KW-0813">Transport</keyword>
<feature type="domain" description="Solute-binding protein family 3/N-terminal" evidence="5">
    <location>
        <begin position="75"/>
        <end position="304"/>
    </location>
</feature>
<protein>
    <submittedName>
        <fullName evidence="6">ABC transporter, substrate-binding protein (Cluster 3, basic aa/glutamine/opines)</fullName>
    </submittedName>
</protein>
<dbReference type="Pfam" id="PF00497">
    <property type="entry name" value="SBP_bac_3"/>
    <property type="match status" value="1"/>
</dbReference>
<evidence type="ECO:0000256" key="4">
    <source>
        <dbReference type="SAM" id="Phobius"/>
    </source>
</evidence>
<name>A0A3B0T576_9ZZZZ</name>
<dbReference type="CDD" id="cd13692">
    <property type="entry name" value="PBP2_BztA"/>
    <property type="match status" value="1"/>
</dbReference>
<evidence type="ECO:0000256" key="2">
    <source>
        <dbReference type="ARBA" id="ARBA00022448"/>
    </source>
</evidence>
<keyword evidence="4" id="KW-0812">Transmembrane</keyword>
<dbReference type="GO" id="GO:0006865">
    <property type="term" value="P:amino acid transport"/>
    <property type="evidence" value="ECO:0007669"/>
    <property type="project" value="TreeGrafter"/>
</dbReference>
<dbReference type="PANTHER" id="PTHR30085:SF7">
    <property type="entry name" value="AMINO-ACID ABC TRANSPORTER-BINDING PROTEIN YHDW-RELATED"/>
    <property type="match status" value="1"/>
</dbReference>
<keyword evidence="4" id="KW-0472">Membrane</keyword>
<dbReference type="Gene3D" id="3.40.190.10">
    <property type="entry name" value="Periplasmic binding protein-like II"/>
    <property type="match status" value="2"/>
</dbReference>